<evidence type="ECO:0000313" key="3">
    <source>
        <dbReference type="Proteomes" id="UP000541425"/>
    </source>
</evidence>
<evidence type="ECO:0000256" key="1">
    <source>
        <dbReference type="SAM" id="Phobius"/>
    </source>
</evidence>
<evidence type="ECO:0000313" key="2">
    <source>
        <dbReference type="EMBL" id="MBB3701613.1"/>
    </source>
</evidence>
<dbReference type="Proteomes" id="UP000541425">
    <property type="component" value="Unassembled WGS sequence"/>
</dbReference>
<reference evidence="2 3" key="1">
    <citation type="submission" date="2020-08" db="EMBL/GenBank/DDBJ databases">
        <title>Genomic Encyclopedia of Type Strains, Phase IV (KMG-IV): sequencing the most valuable type-strain genomes for metagenomic binning, comparative biology and taxonomic classification.</title>
        <authorList>
            <person name="Goeker M."/>
        </authorList>
    </citation>
    <scope>NUCLEOTIDE SEQUENCE [LARGE SCALE GENOMIC DNA]</scope>
    <source>
        <strain evidence="2 3">DSM 22548</strain>
    </source>
</reference>
<organism evidence="2 3">
    <name type="scientific">Alloprevotella rava</name>
    <dbReference type="NCBI Taxonomy" id="671218"/>
    <lineage>
        <taxon>Bacteria</taxon>
        <taxon>Pseudomonadati</taxon>
        <taxon>Bacteroidota</taxon>
        <taxon>Bacteroidia</taxon>
        <taxon>Bacteroidales</taxon>
        <taxon>Prevotellaceae</taxon>
        <taxon>Alloprevotella</taxon>
    </lineage>
</organism>
<dbReference type="EMBL" id="JACICA010000001">
    <property type="protein sequence ID" value="MBB3701613.1"/>
    <property type="molecule type" value="Genomic_DNA"/>
</dbReference>
<gene>
    <name evidence="2" type="ORF">FHS60_000055</name>
</gene>
<feature type="transmembrane region" description="Helical" evidence="1">
    <location>
        <begin position="13"/>
        <end position="31"/>
    </location>
</feature>
<name>A0A7W5UCR9_9BACT</name>
<keyword evidence="1" id="KW-0812">Transmembrane</keyword>
<sequence length="61" mass="7260">MRFTFFNNSSVSTIPRLGILLSSYFHLIIYMPQFLKFVPKNAIPVKETVYKEFRALQPYQQ</sequence>
<keyword evidence="1" id="KW-1133">Transmembrane helix</keyword>
<protein>
    <submittedName>
        <fullName evidence="2">Uncharacterized protein</fullName>
    </submittedName>
</protein>
<keyword evidence="1" id="KW-0472">Membrane</keyword>
<proteinExistence type="predicted"/>
<comment type="caution">
    <text evidence="2">The sequence shown here is derived from an EMBL/GenBank/DDBJ whole genome shotgun (WGS) entry which is preliminary data.</text>
</comment>
<accession>A0A7W5UCR9</accession>
<dbReference type="AlphaFoldDB" id="A0A7W5UCR9"/>